<dbReference type="Proteomes" id="UP000653305">
    <property type="component" value="Unassembled WGS sequence"/>
</dbReference>
<evidence type="ECO:0000256" key="2">
    <source>
        <dbReference type="ARBA" id="ARBA00023295"/>
    </source>
</evidence>
<reference evidence="6" key="1">
    <citation type="submission" date="2020-07" db="EMBL/GenBank/DDBJ databases">
        <title>Ethylene signaling mediates host invasion by parasitic plants.</title>
        <authorList>
            <person name="Yoshida S."/>
        </authorList>
    </citation>
    <scope>NUCLEOTIDE SEQUENCE</scope>
    <source>
        <strain evidence="6">Okayama</strain>
    </source>
</reference>
<evidence type="ECO:0000256" key="3">
    <source>
        <dbReference type="PIRSR" id="PIRSR005604-1"/>
    </source>
</evidence>
<organism evidence="6 7">
    <name type="scientific">Phtheirospermum japonicum</name>
    <dbReference type="NCBI Taxonomy" id="374723"/>
    <lineage>
        <taxon>Eukaryota</taxon>
        <taxon>Viridiplantae</taxon>
        <taxon>Streptophyta</taxon>
        <taxon>Embryophyta</taxon>
        <taxon>Tracheophyta</taxon>
        <taxon>Spermatophyta</taxon>
        <taxon>Magnoliopsida</taxon>
        <taxon>eudicotyledons</taxon>
        <taxon>Gunneridae</taxon>
        <taxon>Pentapetalae</taxon>
        <taxon>asterids</taxon>
        <taxon>lamiids</taxon>
        <taxon>Lamiales</taxon>
        <taxon>Orobanchaceae</taxon>
        <taxon>Orobanchaceae incertae sedis</taxon>
        <taxon>Phtheirospermum</taxon>
    </lineage>
</organism>
<dbReference type="GO" id="GO:0004553">
    <property type="term" value="F:hydrolase activity, hydrolyzing O-glycosyl compounds"/>
    <property type="evidence" value="ECO:0007669"/>
    <property type="project" value="InterPro"/>
</dbReference>
<feature type="signal peptide" evidence="4">
    <location>
        <begin position="1"/>
        <end position="21"/>
    </location>
</feature>
<keyword evidence="2" id="KW-0326">Glycosidase</keyword>
<sequence length="271" mass="31369">MAFLIVLTIFLGALAVQQANAIDDNFNTYYKYLWGTDHFSVNPQGSEVQLKMDKYSGAGFTSKLEYGSGVFRIRMKIPDKISGGVLTSFYLTEVPIGQTPGNHFEIDFEFPGTNGSVQTNVYDNDTGGREQTFKLWFDPSKDFHTYEFVWNQRQIVFNVDNIPIRVFKNNLARGIQYPTKAMHIEASIWNADWAGTVDWSKSPFIAYYGGFGFDACAGSVQQCNSDKYYWNKWELNEAQKKQMNEYRRKYMVYDYCWKQSTRKNECSMNDL</sequence>
<dbReference type="InterPro" id="IPR016455">
    <property type="entry name" value="XTH"/>
</dbReference>
<dbReference type="OrthoDB" id="2015456at2759"/>
<keyword evidence="4" id="KW-0732">Signal</keyword>
<dbReference type="InterPro" id="IPR044791">
    <property type="entry name" value="Beta-glucanase/XTH"/>
</dbReference>
<gene>
    <name evidence="6" type="ORF">PHJA_002804200</name>
</gene>
<evidence type="ECO:0000256" key="1">
    <source>
        <dbReference type="ARBA" id="ARBA00022801"/>
    </source>
</evidence>
<accession>A0A830DL02</accession>
<evidence type="ECO:0000256" key="4">
    <source>
        <dbReference type="SAM" id="SignalP"/>
    </source>
</evidence>
<protein>
    <submittedName>
        <fullName evidence="6">Xyloglucan endotransglucosylase/hydrolase protein 2</fullName>
    </submittedName>
</protein>
<dbReference type="InterPro" id="IPR013320">
    <property type="entry name" value="ConA-like_dom_sf"/>
</dbReference>
<name>A0A830DL02_9LAMI</name>
<feature type="active site" description="Proton donor" evidence="3">
    <location>
        <position position="109"/>
    </location>
</feature>
<keyword evidence="7" id="KW-1185">Reference proteome</keyword>
<dbReference type="InterPro" id="IPR008264">
    <property type="entry name" value="Beta_glucanase"/>
</dbReference>
<proteinExistence type="predicted"/>
<dbReference type="PIRSF" id="PIRSF005604">
    <property type="entry name" value="XET"/>
    <property type="match status" value="1"/>
</dbReference>
<dbReference type="EMBL" id="BMAC01001272">
    <property type="protein sequence ID" value="GFQ06602.1"/>
    <property type="molecule type" value="Genomic_DNA"/>
</dbReference>
<dbReference type="GO" id="GO:0010411">
    <property type="term" value="P:xyloglucan metabolic process"/>
    <property type="evidence" value="ECO:0007669"/>
    <property type="project" value="InterPro"/>
</dbReference>
<feature type="chain" id="PRO_5032443769" evidence="4">
    <location>
        <begin position="22"/>
        <end position="271"/>
    </location>
</feature>
<dbReference type="PRINTS" id="PR00737">
    <property type="entry name" value="GLHYDRLASE16"/>
</dbReference>
<dbReference type="AlphaFoldDB" id="A0A830DL02"/>
<dbReference type="SUPFAM" id="SSF49899">
    <property type="entry name" value="Concanavalin A-like lectins/glucanases"/>
    <property type="match status" value="1"/>
</dbReference>
<dbReference type="Pfam" id="PF00722">
    <property type="entry name" value="Glyco_hydro_16"/>
    <property type="match status" value="1"/>
</dbReference>
<dbReference type="GO" id="GO:0042546">
    <property type="term" value="P:cell wall biogenesis"/>
    <property type="evidence" value="ECO:0007669"/>
    <property type="project" value="InterPro"/>
</dbReference>
<evidence type="ECO:0000259" key="5">
    <source>
        <dbReference type="PROSITE" id="PS51762"/>
    </source>
</evidence>
<dbReference type="PROSITE" id="PS51762">
    <property type="entry name" value="GH16_2"/>
    <property type="match status" value="1"/>
</dbReference>
<dbReference type="PANTHER" id="PTHR31062">
    <property type="entry name" value="XYLOGLUCAN ENDOTRANSGLUCOSYLASE/HYDROLASE PROTEIN 8-RELATED"/>
    <property type="match status" value="1"/>
</dbReference>
<keyword evidence="1 6" id="KW-0378">Hydrolase</keyword>
<feature type="active site" description="Nucleophile" evidence="3">
    <location>
        <position position="105"/>
    </location>
</feature>
<dbReference type="Gene3D" id="2.60.120.200">
    <property type="match status" value="1"/>
</dbReference>
<evidence type="ECO:0000313" key="6">
    <source>
        <dbReference type="EMBL" id="GFQ06602.1"/>
    </source>
</evidence>
<dbReference type="InterPro" id="IPR000757">
    <property type="entry name" value="Beta-glucanase-like"/>
</dbReference>
<evidence type="ECO:0000313" key="7">
    <source>
        <dbReference type="Proteomes" id="UP000653305"/>
    </source>
</evidence>
<feature type="domain" description="GH16" evidence="5">
    <location>
        <begin position="15"/>
        <end position="208"/>
    </location>
</feature>
<comment type="caution">
    <text evidence="6">The sequence shown here is derived from an EMBL/GenBank/DDBJ whole genome shotgun (WGS) entry which is preliminary data.</text>
</comment>
<dbReference type="GO" id="GO:0016762">
    <property type="term" value="F:xyloglucan:xyloglucosyl transferase activity"/>
    <property type="evidence" value="ECO:0007669"/>
    <property type="project" value="InterPro"/>
</dbReference>